<organism evidence="2 3">
    <name type="scientific">Datura stramonium</name>
    <name type="common">Jimsonweed</name>
    <name type="synonym">Common thornapple</name>
    <dbReference type="NCBI Taxonomy" id="4076"/>
    <lineage>
        <taxon>Eukaryota</taxon>
        <taxon>Viridiplantae</taxon>
        <taxon>Streptophyta</taxon>
        <taxon>Embryophyta</taxon>
        <taxon>Tracheophyta</taxon>
        <taxon>Spermatophyta</taxon>
        <taxon>Magnoliopsida</taxon>
        <taxon>eudicotyledons</taxon>
        <taxon>Gunneridae</taxon>
        <taxon>Pentapetalae</taxon>
        <taxon>asterids</taxon>
        <taxon>lamiids</taxon>
        <taxon>Solanales</taxon>
        <taxon>Solanaceae</taxon>
        <taxon>Solanoideae</taxon>
        <taxon>Datureae</taxon>
        <taxon>Datura</taxon>
    </lineage>
</organism>
<feature type="non-terminal residue" evidence="2">
    <location>
        <position position="113"/>
    </location>
</feature>
<name>A0ABS8Y7U1_DATST</name>
<feature type="compositionally biased region" description="Polar residues" evidence="1">
    <location>
        <begin position="1"/>
        <end position="10"/>
    </location>
</feature>
<dbReference type="EMBL" id="JACEIK010107573">
    <property type="protein sequence ID" value="MCE5167431.1"/>
    <property type="molecule type" value="Genomic_DNA"/>
</dbReference>
<protein>
    <submittedName>
        <fullName evidence="2">Uncharacterized protein</fullName>
    </submittedName>
</protein>
<accession>A0ABS8Y7U1</accession>
<feature type="non-terminal residue" evidence="2">
    <location>
        <position position="1"/>
    </location>
</feature>
<feature type="region of interest" description="Disordered" evidence="1">
    <location>
        <begin position="54"/>
        <end position="113"/>
    </location>
</feature>
<evidence type="ECO:0000256" key="1">
    <source>
        <dbReference type="SAM" id="MobiDB-lite"/>
    </source>
</evidence>
<reference evidence="2 3" key="1">
    <citation type="journal article" date="2021" name="BMC Genomics">
        <title>Datura genome reveals duplications of psychoactive alkaloid biosynthetic genes and high mutation rate following tissue culture.</title>
        <authorList>
            <person name="Rajewski A."/>
            <person name="Carter-House D."/>
            <person name="Stajich J."/>
            <person name="Litt A."/>
        </authorList>
    </citation>
    <scope>NUCLEOTIDE SEQUENCE [LARGE SCALE GENOMIC DNA]</scope>
    <source>
        <strain evidence="2">AR-01</strain>
    </source>
</reference>
<proteinExistence type="predicted"/>
<evidence type="ECO:0000313" key="3">
    <source>
        <dbReference type="Proteomes" id="UP000823775"/>
    </source>
</evidence>
<dbReference type="Proteomes" id="UP000823775">
    <property type="component" value="Unassembled WGS sequence"/>
</dbReference>
<evidence type="ECO:0000313" key="2">
    <source>
        <dbReference type="EMBL" id="MCE5167431.1"/>
    </source>
</evidence>
<keyword evidence="3" id="KW-1185">Reference proteome</keyword>
<gene>
    <name evidence="2" type="ORF">HAX54_001838</name>
</gene>
<feature type="region of interest" description="Disordered" evidence="1">
    <location>
        <begin position="1"/>
        <end position="35"/>
    </location>
</feature>
<comment type="caution">
    <text evidence="2">The sequence shown here is derived from an EMBL/GenBank/DDBJ whole genome shotgun (WGS) entry which is preliminary data.</text>
</comment>
<sequence length="113" mass="12382">DGQLPSSETILSPPAPHPAIVRHNIPRNQGRNKLPPPNLVYVLVHGPRLSCPTHGHLPLGAPSAQGAYNTTHTRRQRGRSPKDRPTMLTPSQLHTSGGFRHFRTPCLRSDIGK</sequence>